<organism evidence="1 2">
    <name type="scientific">Staurois parvus</name>
    <dbReference type="NCBI Taxonomy" id="386267"/>
    <lineage>
        <taxon>Eukaryota</taxon>
        <taxon>Metazoa</taxon>
        <taxon>Chordata</taxon>
        <taxon>Craniata</taxon>
        <taxon>Vertebrata</taxon>
        <taxon>Euteleostomi</taxon>
        <taxon>Amphibia</taxon>
        <taxon>Batrachia</taxon>
        <taxon>Anura</taxon>
        <taxon>Neobatrachia</taxon>
        <taxon>Ranoidea</taxon>
        <taxon>Ranidae</taxon>
        <taxon>Staurois</taxon>
    </lineage>
</organism>
<reference evidence="1" key="1">
    <citation type="submission" date="2023-05" db="EMBL/GenBank/DDBJ databases">
        <authorList>
            <person name="Stuckert A."/>
        </authorList>
    </citation>
    <scope>NUCLEOTIDE SEQUENCE</scope>
</reference>
<name>A0ABN9EWU9_9NEOB</name>
<gene>
    <name evidence="1" type="ORF">SPARVUS_LOCUS10863943</name>
</gene>
<keyword evidence="2" id="KW-1185">Reference proteome</keyword>
<evidence type="ECO:0000313" key="1">
    <source>
        <dbReference type="EMBL" id="CAI9589273.1"/>
    </source>
</evidence>
<protein>
    <submittedName>
        <fullName evidence="1">Uncharacterized protein</fullName>
    </submittedName>
</protein>
<sequence length="47" mass="5019">MYINSRTGALAERVDISKHPPTSIACARALGACGTMIRTQIAVRAFV</sequence>
<evidence type="ECO:0000313" key="2">
    <source>
        <dbReference type="Proteomes" id="UP001162483"/>
    </source>
</evidence>
<dbReference type="Proteomes" id="UP001162483">
    <property type="component" value="Unassembled WGS sequence"/>
</dbReference>
<comment type="caution">
    <text evidence="1">The sequence shown here is derived from an EMBL/GenBank/DDBJ whole genome shotgun (WGS) entry which is preliminary data.</text>
</comment>
<dbReference type="EMBL" id="CATNWA010016042">
    <property type="protein sequence ID" value="CAI9589273.1"/>
    <property type="molecule type" value="Genomic_DNA"/>
</dbReference>
<accession>A0ABN9EWU9</accession>
<proteinExistence type="predicted"/>